<dbReference type="AlphaFoldDB" id="A0A7T0PX54"/>
<dbReference type="InterPro" id="IPR033132">
    <property type="entry name" value="GH_1_N_CS"/>
</dbReference>
<organism evidence="5 6">
    <name type="scientific">Actinomyces respiraculi</name>
    <dbReference type="NCBI Taxonomy" id="2744574"/>
    <lineage>
        <taxon>Bacteria</taxon>
        <taxon>Bacillati</taxon>
        <taxon>Actinomycetota</taxon>
        <taxon>Actinomycetes</taxon>
        <taxon>Actinomycetales</taxon>
        <taxon>Actinomycetaceae</taxon>
        <taxon>Actinomyces</taxon>
    </lineage>
</organism>
<proteinExistence type="inferred from homology"/>
<dbReference type="PROSITE" id="PS00653">
    <property type="entry name" value="GLYCOSYL_HYDROL_F1_2"/>
    <property type="match status" value="1"/>
</dbReference>
<dbReference type="SUPFAM" id="SSF51445">
    <property type="entry name" value="(Trans)glycosidases"/>
    <property type="match status" value="1"/>
</dbReference>
<evidence type="ECO:0000256" key="1">
    <source>
        <dbReference type="ARBA" id="ARBA00010838"/>
    </source>
</evidence>
<dbReference type="GO" id="GO:0005829">
    <property type="term" value="C:cytosol"/>
    <property type="evidence" value="ECO:0007669"/>
    <property type="project" value="TreeGrafter"/>
</dbReference>
<reference evidence="5 6" key="1">
    <citation type="submission" date="2020-11" db="EMBL/GenBank/DDBJ databases">
        <title>Actinomyces sp. ZJ750.</title>
        <authorList>
            <person name="Zhou J."/>
        </authorList>
    </citation>
    <scope>NUCLEOTIDE SEQUENCE [LARGE SCALE GENOMIC DNA]</scope>
    <source>
        <strain evidence="5 6">ZJ750</strain>
    </source>
</reference>
<dbReference type="RefSeq" id="WP_166858382.1">
    <property type="nucleotide sequence ID" value="NZ_CP063989.1"/>
</dbReference>
<dbReference type="PANTHER" id="PTHR10353">
    <property type="entry name" value="GLYCOSYL HYDROLASE"/>
    <property type="match status" value="1"/>
</dbReference>
<evidence type="ECO:0000256" key="2">
    <source>
        <dbReference type="ARBA" id="ARBA00022801"/>
    </source>
</evidence>
<name>A0A7T0PX54_9ACTO</name>
<evidence type="ECO:0000313" key="5">
    <source>
        <dbReference type="EMBL" id="QPL05275.1"/>
    </source>
</evidence>
<keyword evidence="6" id="KW-1185">Reference proteome</keyword>
<keyword evidence="2 5" id="KW-0378">Hydrolase</keyword>
<evidence type="ECO:0000256" key="3">
    <source>
        <dbReference type="ARBA" id="ARBA00023295"/>
    </source>
</evidence>
<dbReference type="Pfam" id="PF00232">
    <property type="entry name" value="Glyco_hydro_1"/>
    <property type="match status" value="2"/>
</dbReference>
<sequence length="436" mass="47731">MTNSTRVLSNTTATDPLGTADVPVTFPEDFLWGTATASHQVEGGNVGNDVWLYEHVTPTMYKESSADACDHYHRYREDIALLASLGLNAYRFSLEWSRIEPAEGEFSAVAIEHYRDMLRACHEHGLTPLVTYHHFTSPQWLIAKGGWESDETPALFARFARRVTQELGDLFETACTMNEPNLAILLGELGLAEKDPADRVKNPTWVGAGRALGIPAEQVAGFQLSATEKSFEVKCAAHKAAVAAIKAVKPTMRVGWTLANSDFHAAPGGEERVARLIEENNLRYLRVSEGDDFVGIQTYNRTLLGPDGPAPAPEGSLLNPQGEEIWPWAIGAVIRQAWDTVKVPIIVTENGLNTADDAQRVDFLRTAIAEVGKCVSDGIPVGGYMCWSAMDNFEWIFGYGPKFGIIAVDRVTQERTLKESARVLGEIARSNGAVLA</sequence>
<keyword evidence="3" id="KW-0326">Glycosidase</keyword>
<dbReference type="PANTHER" id="PTHR10353:SF36">
    <property type="entry name" value="LP05116P"/>
    <property type="match status" value="1"/>
</dbReference>
<gene>
    <name evidence="5" type="ORF">ID810_11245</name>
</gene>
<dbReference type="Proteomes" id="UP000594637">
    <property type="component" value="Chromosome"/>
</dbReference>
<dbReference type="EMBL" id="CP063989">
    <property type="protein sequence ID" value="QPL05275.1"/>
    <property type="molecule type" value="Genomic_DNA"/>
</dbReference>
<dbReference type="KEGG" id="arep:ID810_11245"/>
<dbReference type="GO" id="GO:0016052">
    <property type="term" value="P:carbohydrate catabolic process"/>
    <property type="evidence" value="ECO:0007669"/>
    <property type="project" value="TreeGrafter"/>
</dbReference>
<protein>
    <submittedName>
        <fullName evidence="5">Glycoside hydrolase family 1 protein</fullName>
    </submittedName>
</protein>
<dbReference type="PRINTS" id="PR00131">
    <property type="entry name" value="GLHYDRLASE1"/>
</dbReference>
<evidence type="ECO:0000256" key="4">
    <source>
        <dbReference type="RuleBase" id="RU003690"/>
    </source>
</evidence>
<dbReference type="Gene3D" id="3.20.20.80">
    <property type="entry name" value="Glycosidases"/>
    <property type="match status" value="1"/>
</dbReference>
<comment type="similarity">
    <text evidence="1 4">Belongs to the glycosyl hydrolase 1 family.</text>
</comment>
<dbReference type="InterPro" id="IPR001360">
    <property type="entry name" value="Glyco_hydro_1"/>
</dbReference>
<dbReference type="GO" id="GO:0008422">
    <property type="term" value="F:beta-glucosidase activity"/>
    <property type="evidence" value="ECO:0007669"/>
    <property type="project" value="TreeGrafter"/>
</dbReference>
<evidence type="ECO:0000313" key="6">
    <source>
        <dbReference type="Proteomes" id="UP000594637"/>
    </source>
</evidence>
<accession>A0A7T0PX54</accession>
<dbReference type="InterPro" id="IPR017853">
    <property type="entry name" value="GH"/>
</dbReference>